<keyword evidence="2" id="KW-1185">Reference proteome</keyword>
<dbReference type="Proteomes" id="UP001549164">
    <property type="component" value="Unassembled WGS sequence"/>
</dbReference>
<gene>
    <name evidence="1" type="ORF">ABID12_002649</name>
</gene>
<evidence type="ECO:0000313" key="2">
    <source>
        <dbReference type="Proteomes" id="UP001549164"/>
    </source>
</evidence>
<dbReference type="EMBL" id="JBEPLY010000009">
    <property type="protein sequence ID" value="MET3600698.1"/>
    <property type="molecule type" value="Genomic_DNA"/>
</dbReference>
<organism evidence="1 2">
    <name type="scientific">Martelella mangrovi</name>
    <dbReference type="NCBI Taxonomy" id="1397477"/>
    <lineage>
        <taxon>Bacteria</taxon>
        <taxon>Pseudomonadati</taxon>
        <taxon>Pseudomonadota</taxon>
        <taxon>Alphaproteobacteria</taxon>
        <taxon>Hyphomicrobiales</taxon>
        <taxon>Aurantimonadaceae</taxon>
        <taxon>Martelella</taxon>
    </lineage>
</organism>
<reference evidence="1 2" key="1">
    <citation type="submission" date="2024-06" db="EMBL/GenBank/DDBJ databases">
        <title>Genomic Encyclopedia of Type Strains, Phase IV (KMG-IV): sequencing the most valuable type-strain genomes for metagenomic binning, comparative biology and taxonomic classification.</title>
        <authorList>
            <person name="Goeker M."/>
        </authorList>
    </citation>
    <scope>NUCLEOTIDE SEQUENCE [LARGE SCALE GENOMIC DNA]</scope>
    <source>
        <strain evidence="1 2">DSM 28102</strain>
    </source>
</reference>
<protein>
    <submittedName>
        <fullName evidence="1">Uncharacterized protein</fullName>
    </submittedName>
</protein>
<name>A0ABV2ICR2_9HYPH</name>
<proteinExistence type="predicted"/>
<accession>A0ABV2ICR2</accession>
<evidence type="ECO:0000313" key="1">
    <source>
        <dbReference type="EMBL" id="MET3600698.1"/>
    </source>
</evidence>
<comment type="caution">
    <text evidence="1">The sequence shown here is derived from an EMBL/GenBank/DDBJ whole genome shotgun (WGS) entry which is preliminary data.</text>
</comment>
<sequence>MADQISPSSRYGELDTAPFWTLSRQPITTSSSATILP</sequence>